<evidence type="ECO:0000313" key="4">
    <source>
        <dbReference type="Proteomes" id="UP000030671"/>
    </source>
</evidence>
<dbReference type="KEGG" id="hir:HETIRDRAFT_442912"/>
<proteinExistence type="predicted"/>
<feature type="compositionally biased region" description="Basic and acidic residues" evidence="1">
    <location>
        <begin position="419"/>
        <end position="431"/>
    </location>
</feature>
<gene>
    <name evidence="3" type="ORF">HETIRDRAFT_442912</name>
</gene>
<keyword evidence="4" id="KW-1185">Reference proteome</keyword>
<feature type="region of interest" description="Disordered" evidence="1">
    <location>
        <begin position="407"/>
        <end position="495"/>
    </location>
</feature>
<dbReference type="AlphaFoldDB" id="W4KLP1"/>
<accession>W4KLP1</accession>
<reference evidence="3 4" key="1">
    <citation type="journal article" date="2012" name="New Phytol.">
        <title>Insight into trade-off between wood decay and parasitism from the genome of a fungal forest pathogen.</title>
        <authorList>
            <person name="Olson A."/>
            <person name="Aerts A."/>
            <person name="Asiegbu F."/>
            <person name="Belbahri L."/>
            <person name="Bouzid O."/>
            <person name="Broberg A."/>
            <person name="Canback B."/>
            <person name="Coutinho P.M."/>
            <person name="Cullen D."/>
            <person name="Dalman K."/>
            <person name="Deflorio G."/>
            <person name="van Diepen L.T."/>
            <person name="Dunand C."/>
            <person name="Duplessis S."/>
            <person name="Durling M."/>
            <person name="Gonthier P."/>
            <person name="Grimwood J."/>
            <person name="Fossdal C.G."/>
            <person name="Hansson D."/>
            <person name="Henrissat B."/>
            <person name="Hietala A."/>
            <person name="Himmelstrand K."/>
            <person name="Hoffmeister D."/>
            <person name="Hogberg N."/>
            <person name="James T.Y."/>
            <person name="Karlsson M."/>
            <person name="Kohler A."/>
            <person name="Kues U."/>
            <person name="Lee Y.H."/>
            <person name="Lin Y.C."/>
            <person name="Lind M."/>
            <person name="Lindquist E."/>
            <person name="Lombard V."/>
            <person name="Lucas S."/>
            <person name="Lunden K."/>
            <person name="Morin E."/>
            <person name="Murat C."/>
            <person name="Park J."/>
            <person name="Raffaello T."/>
            <person name="Rouze P."/>
            <person name="Salamov A."/>
            <person name="Schmutz J."/>
            <person name="Solheim H."/>
            <person name="Stahlberg J."/>
            <person name="Velez H."/>
            <person name="de Vries R.P."/>
            <person name="Wiebenga A."/>
            <person name="Woodward S."/>
            <person name="Yakovlev I."/>
            <person name="Garbelotto M."/>
            <person name="Martin F."/>
            <person name="Grigoriev I.V."/>
            <person name="Stenlid J."/>
        </authorList>
    </citation>
    <scope>NUCLEOTIDE SEQUENCE [LARGE SCALE GENOMIC DNA]</scope>
    <source>
        <strain evidence="3 4">TC 32-1</strain>
    </source>
</reference>
<dbReference type="InParanoid" id="W4KLP1"/>
<dbReference type="RefSeq" id="XP_009540735.1">
    <property type="nucleotide sequence ID" value="XM_009542440.1"/>
</dbReference>
<dbReference type="InterPro" id="IPR012337">
    <property type="entry name" value="RNaseH-like_sf"/>
</dbReference>
<dbReference type="Pfam" id="PF21762">
    <property type="entry name" value="DEDDh_C"/>
    <property type="match status" value="1"/>
</dbReference>
<feature type="domain" description="Gfd2/YDR514C-like C-terminal" evidence="2">
    <location>
        <begin position="157"/>
        <end position="354"/>
    </location>
</feature>
<dbReference type="EMBL" id="KI925454">
    <property type="protein sequence ID" value="ETW86742.1"/>
    <property type="molecule type" value="Genomic_DNA"/>
</dbReference>
<dbReference type="SUPFAM" id="SSF53098">
    <property type="entry name" value="Ribonuclease H-like"/>
    <property type="match status" value="1"/>
</dbReference>
<sequence length="495" mass="55693">MTDFNLVDIRGWEYDLQSVYTAYMGYFQQHSIPWYDRTWGHLFNTFEDFLSFSWPVITITDALTGRAHIVTRMSSIGAFLKMIKTRFGETLPLVDNMLKVDAFETHQRHSRTVSDYATYKKLHATLPAAVLAALKVRVRNGDPRAIRDMWQRKDKSYLAIDFECSERNASSVLEWGYAALRCGHLDTLGAWPPVPDDNYRKGHYIVSEYVDKIRNRNTPNYPWQYAFGESQIVPKDKLPQIIQAVISSMASPDSETFVNNLVIVTQSATEDLRRMEEMKIKIPHNVVVLDINAFEKSLFRAGKRGVMLDAKTGQPRQPNSTIPLSSLLLSLNLPVDYALHNSGNDAFACLLAFQKLLDPEGTRAPPLRIRTTGRSGNLNPAAASIPFSAGLVPMPMPILTPPIMSSPLLRSHSTSPHARTPDDYFDRDELSVNRSRRSTQQLAGLSPDAGSRSLRATDTGSRRISMMVSTTDEQGRMTRVSSGEFPDTKMRNTLG</sequence>
<organism evidence="3 4">
    <name type="scientific">Heterobasidion irregulare (strain TC 32-1)</name>
    <dbReference type="NCBI Taxonomy" id="747525"/>
    <lineage>
        <taxon>Eukaryota</taxon>
        <taxon>Fungi</taxon>
        <taxon>Dikarya</taxon>
        <taxon>Basidiomycota</taxon>
        <taxon>Agaricomycotina</taxon>
        <taxon>Agaricomycetes</taxon>
        <taxon>Russulales</taxon>
        <taxon>Bondarzewiaceae</taxon>
        <taxon>Heterobasidion</taxon>
        <taxon>Heterobasidion annosum species complex</taxon>
    </lineage>
</organism>
<dbReference type="InterPro" id="IPR040151">
    <property type="entry name" value="Gfd2/YDR514C-like"/>
</dbReference>
<dbReference type="InterPro" id="IPR048519">
    <property type="entry name" value="Gfd2/YDR514C-like_C"/>
</dbReference>
<feature type="compositionally biased region" description="Basic and acidic residues" evidence="1">
    <location>
        <begin position="486"/>
        <end position="495"/>
    </location>
</feature>
<dbReference type="PANTHER" id="PTHR28083">
    <property type="entry name" value="GOOD FOR FULL DBP5 ACTIVITY PROTEIN 2"/>
    <property type="match status" value="1"/>
</dbReference>
<dbReference type="GO" id="GO:0005634">
    <property type="term" value="C:nucleus"/>
    <property type="evidence" value="ECO:0007669"/>
    <property type="project" value="TreeGrafter"/>
</dbReference>
<name>W4KLP1_HETIT</name>
<dbReference type="Proteomes" id="UP000030671">
    <property type="component" value="Unassembled WGS sequence"/>
</dbReference>
<evidence type="ECO:0000256" key="1">
    <source>
        <dbReference type="SAM" id="MobiDB-lite"/>
    </source>
</evidence>
<dbReference type="OrthoDB" id="5953249at2759"/>
<dbReference type="PANTHER" id="PTHR28083:SF1">
    <property type="entry name" value="GOOD FOR FULL DBP5 ACTIVITY PROTEIN 2"/>
    <property type="match status" value="1"/>
</dbReference>
<protein>
    <recommendedName>
        <fullName evidence="2">Gfd2/YDR514C-like C-terminal domain-containing protein</fullName>
    </recommendedName>
</protein>
<evidence type="ECO:0000259" key="2">
    <source>
        <dbReference type="Pfam" id="PF21762"/>
    </source>
</evidence>
<dbReference type="HOGENOM" id="CLU_031395_1_0_1"/>
<evidence type="ECO:0000313" key="3">
    <source>
        <dbReference type="EMBL" id="ETW86742.1"/>
    </source>
</evidence>
<dbReference type="GeneID" id="20675498"/>
<dbReference type="eggNOG" id="ENOG502S0NE">
    <property type="taxonomic scope" value="Eukaryota"/>
</dbReference>